<feature type="domain" description="Cyclic nucleotide-binding" evidence="3">
    <location>
        <begin position="915"/>
        <end position="1017"/>
    </location>
</feature>
<feature type="domain" description="Cyclic nucleotide-binding" evidence="3">
    <location>
        <begin position="311"/>
        <end position="347"/>
    </location>
</feature>
<reference evidence="4" key="1">
    <citation type="submission" date="2021-02" db="EMBL/GenBank/DDBJ databases">
        <authorList>
            <person name="Dougan E. K."/>
            <person name="Rhodes N."/>
            <person name="Thang M."/>
            <person name="Chan C."/>
        </authorList>
    </citation>
    <scope>NUCLEOTIDE SEQUENCE</scope>
</reference>
<feature type="region of interest" description="Disordered" evidence="2">
    <location>
        <begin position="224"/>
        <end position="243"/>
    </location>
</feature>
<dbReference type="OrthoDB" id="411431at2759"/>
<feature type="compositionally biased region" description="Acidic residues" evidence="2">
    <location>
        <begin position="227"/>
        <end position="238"/>
    </location>
</feature>
<dbReference type="SUPFAM" id="SSF51206">
    <property type="entry name" value="cAMP-binding domain-like"/>
    <property type="match status" value="6"/>
</dbReference>
<keyword evidence="1" id="KW-0406">Ion transport</keyword>
<name>A0A812TAC8_9DINO</name>
<feature type="domain" description="Cyclic nucleotide-binding" evidence="3">
    <location>
        <begin position="113"/>
        <end position="220"/>
    </location>
</feature>
<gene>
    <name evidence="4" type="ORF">SNEC2469_LOCUS14942</name>
</gene>
<keyword evidence="1" id="KW-1071">Ligand-gated ion channel</keyword>
<dbReference type="InterPro" id="IPR000595">
    <property type="entry name" value="cNMP-bd_dom"/>
</dbReference>
<dbReference type="Pfam" id="PF00027">
    <property type="entry name" value="cNMP_binding"/>
    <property type="match status" value="2"/>
</dbReference>
<dbReference type="EMBL" id="CAJNJA010024130">
    <property type="protein sequence ID" value="CAE7522412.1"/>
    <property type="molecule type" value="Genomic_DNA"/>
</dbReference>
<evidence type="ECO:0000256" key="1">
    <source>
        <dbReference type="ARBA" id="ARBA00023286"/>
    </source>
</evidence>
<evidence type="ECO:0000313" key="5">
    <source>
        <dbReference type="Proteomes" id="UP000601435"/>
    </source>
</evidence>
<feature type="domain" description="Cyclic nucleotide-binding" evidence="3">
    <location>
        <begin position="648"/>
        <end position="751"/>
    </location>
</feature>
<feature type="domain" description="Cyclic nucleotide-binding" evidence="3">
    <location>
        <begin position="1066"/>
        <end position="1183"/>
    </location>
</feature>
<keyword evidence="5" id="KW-1185">Reference proteome</keyword>
<dbReference type="PANTHER" id="PTHR45638:SF11">
    <property type="entry name" value="CYCLIC NUCLEOTIDE-GATED CATION CHANNEL SUBUNIT A"/>
    <property type="match status" value="1"/>
</dbReference>
<dbReference type="PANTHER" id="PTHR45638">
    <property type="entry name" value="CYCLIC NUCLEOTIDE-GATED CATION CHANNEL SUBUNIT A"/>
    <property type="match status" value="1"/>
</dbReference>
<dbReference type="GO" id="GO:0044877">
    <property type="term" value="F:protein-containing complex binding"/>
    <property type="evidence" value="ECO:0007669"/>
    <property type="project" value="TreeGrafter"/>
</dbReference>
<dbReference type="CDD" id="cd00038">
    <property type="entry name" value="CAP_ED"/>
    <property type="match status" value="4"/>
</dbReference>
<evidence type="ECO:0000259" key="3">
    <source>
        <dbReference type="PROSITE" id="PS50042"/>
    </source>
</evidence>
<feature type="region of interest" description="Disordered" evidence="2">
    <location>
        <begin position="1"/>
        <end position="52"/>
    </location>
</feature>
<dbReference type="SMART" id="SM00100">
    <property type="entry name" value="cNMP"/>
    <property type="match status" value="4"/>
</dbReference>
<protein>
    <recommendedName>
        <fullName evidence="3">Cyclic nucleotide-binding domain-containing protein</fullName>
    </recommendedName>
</protein>
<dbReference type="Gene3D" id="2.60.120.10">
    <property type="entry name" value="Jelly Rolls"/>
    <property type="match status" value="5"/>
</dbReference>
<comment type="caution">
    <text evidence="4">The sequence shown here is derived from an EMBL/GenBank/DDBJ whole genome shotgun (WGS) entry which is preliminary data.</text>
</comment>
<accession>A0A812TAC8</accession>
<dbReference type="AlphaFoldDB" id="A0A812TAC8"/>
<organism evidence="4 5">
    <name type="scientific">Symbiodinium necroappetens</name>
    <dbReference type="NCBI Taxonomy" id="1628268"/>
    <lineage>
        <taxon>Eukaryota</taxon>
        <taxon>Sar</taxon>
        <taxon>Alveolata</taxon>
        <taxon>Dinophyceae</taxon>
        <taxon>Suessiales</taxon>
        <taxon>Symbiodiniaceae</taxon>
        <taxon>Symbiodinium</taxon>
    </lineage>
</organism>
<dbReference type="Proteomes" id="UP000601435">
    <property type="component" value="Unassembled WGS sequence"/>
</dbReference>
<sequence length="1189" mass="131730">MSGEEEVKPADSASATGDDAVEMSEAAEAAPPRSKDEDEGSSATGSVARRPRRREAWTGEAWALDDGLVLNMPLFKGCSIEFKRLLLRAIREWEYHDAGKETWYDPDYDEICTLEKLPKDRLPPLHRPFIGMKLDPGEYICRGGDYDDKLVVIIKGTVEKLVGDAPQGGLCIVRVLQRGDCEGITEFLGVGSEQRTCALRAGPEGARVRFVGRQALTELLQEKVLDEEAEQPEDPEDEPITRPRWTKEVAYFNELSLDRIDSLNHKEARNLLTWNPGPVDGPDTPLDFLQLGGQAVFMVDNALGTSVSGPLPEGIEERYYFDGQTILKPGVMGDSAILILRGEVEALVPEGCAGNCLHRAWEPEGEGWLGDGRDLRCGEEATKPMVARLPKEELPELDADQEKVRRYLMEQPDRTAEQEVIMVSLVMPQNIKRAIAHLRKAAEEGRLDLSGMKTSDWRWLWGDPDCLVVFDVLEKAKLLSPHGLEVAEQVRFFLNPPQEEPPPEPQAVLGPGMQIGRLALLGVPIVLSGVVRAKGPVLVAILHRSVLLQALGNCEEKALFLPRGLTIHDRLDVLKALPSTKNEVKDRPSHLGPITGPPAHKDRHNAAEAAAGTFGGWLSGRYRHVPGADAFEHVLMSALKSYSVIWDLVHDAPPRLLDQLVRAWEPRWLLPGETIVADEEPDADFVFVLVHGSCVVLLEDREIENIGQGSVQGAAQLLALNGWTRTVQVSPNCNGEAMIQVLRRTKLMDMLDGHPLPKTRLRALEQSLEEGKEADWRILKNIPAFCSCAYQPFLARLHKDADIRLFCVGDMVAFAGDDSAAMMVVLAGTVRCEQPQTLFFVELRRGEWCYQDNILGNTPIFGHDAVAVTNVLVLVLYRHAMQNAMVAYPETRKVVIANETWRKQTDCPEPSALPVFAKLPASLLADIVEEAKPVYYRPCSLLYSPGESIEDEAMLFVVRGELQVTIMGIEVRRIAAGGYVGLHHFMGLDCSAPNVTIRSTLACDCLLLQQSTIQKALDDELMEDDMLPYTAAVRVLSGGEILDAFGFPVGDGSAKNVPDCVEKSEVFRACSRSFVSQVAEIVEDLAFWPGETLYLQYDEGNFMYFIRSGRVRLEVLGRKEHEIVEAGTTLGDMAVLDQVPHYVESAYAETHVWVRALNKKLLRRSLSSFPEEERCMLGQVHAANPGIFG</sequence>
<keyword evidence="1" id="KW-0407">Ion channel</keyword>
<dbReference type="InterPro" id="IPR018490">
    <property type="entry name" value="cNMP-bd_dom_sf"/>
</dbReference>
<dbReference type="PROSITE" id="PS50042">
    <property type="entry name" value="CNMP_BINDING_3"/>
    <property type="match status" value="5"/>
</dbReference>
<proteinExistence type="predicted"/>
<evidence type="ECO:0000256" key="2">
    <source>
        <dbReference type="SAM" id="MobiDB-lite"/>
    </source>
</evidence>
<dbReference type="GO" id="GO:0005221">
    <property type="term" value="F:intracellularly cyclic nucleotide-activated monoatomic cation channel activity"/>
    <property type="evidence" value="ECO:0007669"/>
    <property type="project" value="InterPro"/>
</dbReference>
<dbReference type="InterPro" id="IPR014710">
    <property type="entry name" value="RmlC-like_jellyroll"/>
</dbReference>
<evidence type="ECO:0000313" key="4">
    <source>
        <dbReference type="EMBL" id="CAE7522412.1"/>
    </source>
</evidence>
<keyword evidence="1" id="KW-0813">Transport</keyword>
<dbReference type="InterPro" id="IPR050866">
    <property type="entry name" value="CNG_cation_channel"/>
</dbReference>